<dbReference type="Pfam" id="PF08240">
    <property type="entry name" value="ADH_N"/>
    <property type="match status" value="1"/>
</dbReference>
<dbReference type="Gene3D" id="3.90.180.10">
    <property type="entry name" value="Medium-chain alcohol dehydrogenases, catalytic domain"/>
    <property type="match status" value="1"/>
</dbReference>
<dbReference type="Gene3D" id="3.40.50.720">
    <property type="entry name" value="NAD(P)-binding Rossmann-like Domain"/>
    <property type="match status" value="1"/>
</dbReference>
<dbReference type="InterPro" id="IPR020843">
    <property type="entry name" value="ER"/>
</dbReference>
<dbReference type="SMART" id="SM00829">
    <property type="entry name" value="PKS_ER"/>
    <property type="match status" value="1"/>
</dbReference>
<name>A0A1Q9HQG1_9VIBR</name>
<dbReference type="PANTHER" id="PTHR43482:SF1">
    <property type="entry name" value="PROTEIN AST1-RELATED"/>
    <property type="match status" value="1"/>
</dbReference>
<evidence type="ECO:0000313" key="3">
    <source>
        <dbReference type="Proteomes" id="UP000186313"/>
    </source>
</evidence>
<organism evidence="2 3">
    <name type="scientific">Vibrio panuliri</name>
    <dbReference type="NCBI Taxonomy" id="1381081"/>
    <lineage>
        <taxon>Bacteria</taxon>
        <taxon>Pseudomonadati</taxon>
        <taxon>Pseudomonadota</taxon>
        <taxon>Gammaproteobacteria</taxon>
        <taxon>Vibrionales</taxon>
        <taxon>Vibrionaceae</taxon>
        <taxon>Vibrio</taxon>
    </lineage>
</organism>
<dbReference type="PANTHER" id="PTHR43482">
    <property type="entry name" value="PROTEIN AST1-RELATED"/>
    <property type="match status" value="1"/>
</dbReference>
<dbReference type="GO" id="GO:0016491">
    <property type="term" value="F:oxidoreductase activity"/>
    <property type="evidence" value="ECO:0007669"/>
    <property type="project" value="InterPro"/>
</dbReference>
<dbReference type="InterPro" id="IPR036291">
    <property type="entry name" value="NAD(P)-bd_dom_sf"/>
</dbReference>
<protein>
    <submittedName>
        <fullName evidence="2">Alcohol dehydrogenase</fullName>
    </submittedName>
</protein>
<comment type="caution">
    <text evidence="2">The sequence shown here is derived from an EMBL/GenBank/DDBJ whole genome shotgun (WGS) entry which is preliminary data.</text>
</comment>
<evidence type="ECO:0000259" key="1">
    <source>
        <dbReference type="SMART" id="SM00829"/>
    </source>
</evidence>
<dbReference type="OrthoDB" id="9771084at2"/>
<dbReference type="EMBL" id="MJMJ01000001">
    <property type="protein sequence ID" value="OLQ93114.1"/>
    <property type="molecule type" value="Genomic_DNA"/>
</dbReference>
<gene>
    <name evidence="2" type="ORF">BIY22_01080</name>
</gene>
<dbReference type="RefSeq" id="WP_075705753.1">
    <property type="nucleotide sequence ID" value="NZ_MJMJ01000001.1"/>
</dbReference>
<dbReference type="SUPFAM" id="SSF51735">
    <property type="entry name" value="NAD(P)-binding Rossmann-fold domains"/>
    <property type="match status" value="1"/>
</dbReference>
<sequence length="313" mass="34601">MRTQHKVWAYQPEHYDVSLAEQSIPSLEPNQVLVANKAIGINPVDWKFIQANPLTWQEGHIAGVDGAGVIVDVGEDVDQAWIGTPVAYHAALARHGSFAEHTPVYLNRLMKLPKTMAFSLAAALPCPMLTAWQAVEKIPVKPTRNVLISGLGAVTKLVTQLLVQRGFIVDVISKSCSAELAEKLGIRKVYRQLNDVDQHYFAAYDAVGPDNAAELVPYIKANGHVVCIQGRVETPIDAPFTKTVSYHEIALGALHTFGDEQDWLELMNDGEVLFNHVIEHKLVVESPTEFHFDDMRTALKHSETSKQKSVVVV</sequence>
<dbReference type="SUPFAM" id="SSF50129">
    <property type="entry name" value="GroES-like"/>
    <property type="match status" value="1"/>
</dbReference>
<dbReference type="Proteomes" id="UP000186313">
    <property type="component" value="Unassembled WGS sequence"/>
</dbReference>
<proteinExistence type="predicted"/>
<accession>A0A1Q9HQG1</accession>
<feature type="domain" description="Enoyl reductase (ER)" evidence="1">
    <location>
        <begin position="16"/>
        <end position="311"/>
    </location>
</feature>
<evidence type="ECO:0000313" key="2">
    <source>
        <dbReference type="EMBL" id="OLQ93114.1"/>
    </source>
</evidence>
<dbReference type="InterPro" id="IPR011032">
    <property type="entry name" value="GroES-like_sf"/>
</dbReference>
<reference evidence="2 3" key="1">
    <citation type="submission" date="2016-09" db="EMBL/GenBank/DDBJ databases">
        <title>Genomic Taxonomy of the Vibrionaceae.</title>
        <authorList>
            <person name="Gonzalez-Castillo A."/>
            <person name="Gomez-Gil B."/>
            <person name="Enciso-Ibarra K."/>
        </authorList>
    </citation>
    <scope>NUCLEOTIDE SEQUENCE [LARGE SCALE GENOMIC DNA]</scope>
    <source>
        <strain evidence="2 3">CAIM 703</strain>
    </source>
</reference>
<dbReference type="InterPro" id="IPR052585">
    <property type="entry name" value="Lipid_raft_assoc_Zn_ADH"/>
</dbReference>
<dbReference type="AlphaFoldDB" id="A0A1Q9HQG1"/>
<dbReference type="InterPro" id="IPR013154">
    <property type="entry name" value="ADH-like_N"/>
</dbReference>
<dbReference type="STRING" id="1381081.BIY22_01080"/>